<name>A0A1R3GXC1_9ROSI</name>
<proteinExistence type="predicted"/>
<feature type="transmembrane region" description="Helical" evidence="1">
    <location>
        <begin position="62"/>
        <end position="80"/>
    </location>
</feature>
<dbReference type="STRING" id="93759.A0A1R3GXC1"/>
<accession>A0A1R3GXC1</accession>
<dbReference type="Gene3D" id="2.40.30.10">
    <property type="entry name" value="Translation factors"/>
    <property type="match status" value="1"/>
</dbReference>
<gene>
    <name evidence="2" type="ORF">COLO4_32915</name>
</gene>
<dbReference type="EMBL" id="AWUE01021296">
    <property type="protein sequence ID" value="OMO62755.1"/>
    <property type="molecule type" value="Genomic_DNA"/>
</dbReference>
<dbReference type="AlphaFoldDB" id="A0A1R3GXC1"/>
<sequence length="155" mass="17318">MFKKILDEGQAGDYVGLLLHGLKREGVQRGMVIIRIKDEHHSAGAIASLRGYAVREASALQFWQHVFALLSFSLYMLIYLKLLVSLFKANAGLISEFSGIESVHNYLKIEFLNRFNGTSRKFMTSPAYAGWSGAVGDCSLEAMSPEEKENLAREK</sequence>
<protein>
    <submittedName>
        <fullName evidence="2">Translation elongation/initiation factor/Ribosomal, beta-barrel</fullName>
    </submittedName>
</protein>
<dbReference type="SUPFAM" id="SSF50447">
    <property type="entry name" value="Translation proteins"/>
    <property type="match status" value="1"/>
</dbReference>
<evidence type="ECO:0000313" key="2">
    <source>
        <dbReference type="EMBL" id="OMO62755.1"/>
    </source>
</evidence>
<keyword evidence="1" id="KW-0812">Transmembrane</keyword>
<evidence type="ECO:0000313" key="3">
    <source>
        <dbReference type="Proteomes" id="UP000187203"/>
    </source>
</evidence>
<keyword evidence="1" id="KW-0472">Membrane</keyword>
<keyword evidence="3" id="KW-1185">Reference proteome</keyword>
<keyword evidence="1" id="KW-1133">Transmembrane helix</keyword>
<organism evidence="2 3">
    <name type="scientific">Corchorus olitorius</name>
    <dbReference type="NCBI Taxonomy" id="93759"/>
    <lineage>
        <taxon>Eukaryota</taxon>
        <taxon>Viridiplantae</taxon>
        <taxon>Streptophyta</taxon>
        <taxon>Embryophyta</taxon>
        <taxon>Tracheophyta</taxon>
        <taxon>Spermatophyta</taxon>
        <taxon>Magnoliopsida</taxon>
        <taxon>eudicotyledons</taxon>
        <taxon>Gunneridae</taxon>
        <taxon>Pentapetalae</taxon>
        <taxon>rosids</taxon>
        <taxon>malvids</taxon>
        <taxon>Malvales</taxon>
        <taxon>Malvaceae</taxon>
        <taxon>Grewioideae</taxon>
        <taxon>Apeibeae</taxon>
        <taxon>Corchorus</taxon>
    </lineage>
</organism>
<evidence type="ECO:0000256" key="1">
    <source>
        <dbReference type="SAM" id="Phobius"/>
    </source>
</evidence>
<dbReference type="Proteomes" id="UP000187203">
    <property type="component" value="Unassembled WGS sequence"/>
</dbReference>
<dbReference type="OrthoDB" id="1750816at2759"/>
<reference evidence="3" key="1">
    <citation type="submission" date="2013-09" db="EMBL/GenBank/DDBJ databases">
        <title>Corchorus olitorius genome sequencing.</title>
        <authorList>
            <person name="Alam M."/>
            <person name="Haque M.S."/>
            <person name="Islam M.S."/>
            <person name="Emdad E.M."/>
            <person name="Islam M.M."/>
            <person name="Ahmed B."/>
            <person name="Halim A."/>
            <person name="Hossen Q.M.M."/>
            <person name="Hossain M.Z."/>
            <person name="Ahmed R."/>
            <person name="Khan M.M."/>
            <person name="Islam R."/>
            <person name="Rashid M.M."/>
            <person name="Khan S.A."/>
            <person name="Rahman M.S."/>
            <person name="Alam M."/>
            <person name="Yahiya A.S."/>
            <person name="Khan M.S."/>
            <person name="Azam M.S."/>
            <person name="Haque T."/>
            <person name="Lashkar M.Z.H."/>
            <person name="Akhand A.I."/>
            <person name="Morshed G."/>
            <person name="Roy S."/>
            <person name="Uddin K.S."/>
            <person name="Rabeya T."/>
            <person name="Hossain A.S."/>
            <person name="Chowdhury A."/>
            <person name="Snigdha A.R."/>
            <person name="Mortoza M.S."/>
            <person name="Matin S.A."/>
            <person name="Hoque S.M.E."/>
            <person name="Islam M.K."/>
            <person name="Roy D.K."/>
            <person name="Haider R."/>
            <person name="Moosa M.M."/>
            <person name="Elias S.M."/>
            <person name="Hasan A.M."/>
            <person name="Jahan S."/>
            <person name="Shafiuddin M."/>
            <person name="Mahmood N."/>
            <person name="Shommy N.S."/>
        </authorList>
    </citation>
    <scope>NUCLEOTIDE SEQUENCE [LARGE SCALE GENOMIC DNA]</scope>
    <source>
        <strain evidence="3">cv. O-4</strain>
    </source>
</reference>
<dbReference type="InterPro" id="IPR009000">
    <property type="entry name" value="Transl_B-barrel_sf"/>
</dbReference>
<comment type="caution">
    <text evidence="2">The sequence shown here is derived from an EMBL/GenBank/DDBJ whole genome shotgun (WGS) entry which is preliminary data.</text>
</comment>